<dbReference type="AlphaFoldDB" id="A0AAJ0BJG8"/>
<proteinExistence type="predicted"/>
<keyword evidence="3" id="KW-1185">Reference proteome</keyword>
<name>A0AAJ0BJG8_9PEZI</name>
<accession>A0AAJ0BJG8</accession>
<comment type="caution">
    <text evidence="2">The sequence shown here is derived from an EMBL/GenBank/DDBJ whole genome shotgun (WGS) entry which is preliminary data.</text>
</comment>
<dbReference type="EMBL" id="MU839828">
    <property type="protein sequence ID" value="KAK1759100.1"/>
    <property type="molecule type" value="Genomic_DNA"/>
</dbReference>
<feature type="region of interest" description="Disordered" evidence="1">
    <location>
        <begin position="237"/>
        <end position="259"/>
    </location>
</feature>
<gene>
    <name evidence="2" type="ORF">QBC47DRAFT_371067</name>
</gene>
<evidence type="ECO:0008006" key="4">
    <source>
        <dbReference type="Google" id="ProtNLM"/>
    </source>
</evidence>
<evidence type="ECO:0000256" key="1">
    <source>
        <dbReference type="SAM" id="MobiDB-lite"/>
    </source>
</evidence>
<dbReference type="Proteomes" id="UP001239445">
    <property type="component" value="Unassembled WGS sequence"/>
</dbReference>
<sequence length="426" mass="46517">MASLSCFPPETLLNVFSFLGPQFFADNLELLTVSKGWYGCARRVLLSHPCLKSAKSLVRFTADPRLLAQRAHLISSLDVTLSKRDSADASLSEEAWISRQKSALAALVSALKGSARLRHLKVNIMPGPEEYLGCAAIHDLLSLRQLSTLHLDVSGYDTHLEMSHGRNLHLCEAVNNLILYSPSLRDIRIKLDRECDRLFAFPETLPEGALQNLETVILDMRLNGSWRQSPPGIHSGQALPCNYAPNTPSQTKRGHREEVGQQAVRFAKHAPKLKLLRILASSDVMGLFPRGGFAAHDLLSNKWFAVQPNAPWDSAGREFTPRYQVDIDEDDGDIGSDEEEEVEASEAGESEADDGGDIASDEEVEDSDVAGSETEDPGDEDNNSEGSEETSGSSDEEEGDAALLMLAAFCGAAAATVHMRRTYQAV</sequence>
<protein>
    <recommendedName>
        <fullName evidence="4">F-box domain-containing protein</fullName>
    </recommendedName>
</protein>
<feature type="region of interest" description="Disordered" evidence="1">
    <location>
        <begin position="327"/>
        <end position="399"/>
    </location>
</feature>
<evidence type="ECO:0000313" key="2">
    <source>
        <dbReference type="EMBL" id="KAK1759100.1"/>
    </source>
</evidence>
<organism evidence="2 3">
    <name type="scientific">Echria macrotheca</name>
    <dbReference type="NCBI Taxonomy" id="438768"/>
    <lineage>
        <taxon>Eukaryota</taxon>
        <taxon>Fungi</taxon>
        <taxon>Dikarya</taxon>
        <taxon>Ascomycota</taxon>
        <taxon>Pezizomycotina</taxon>
        <taxon>Sordariomycetes</taxon>
        <taxon>Sordariomycetidae</taxon>
        <taxon>Sordariales</taxon>
        <taxon>Schizotheciaceae</taxon>
        <taxon>Echria</taxon>
    </lineage>
</organism>
<evidence type="ECO:0000313" key="3">
    <source>
        <dbReference type="Proteomes" id="UP001239445"/>
    </source>
</evidence>
<reference evidence="2" key="1">
    <citation type="submission" date="2023-06" db="EMBL/GenBank/DDBJ databases">
        <title>Genome-scale phylogeny and comparative genomics of the fungal order Sordariales.</title>
        <authorList>
            <consortium name="Lawrence Berkeley National Laboratory"/>
            <person name="Hensen N."/>
            <person name="Bonometti L."/>
            <person name="Westerberg I."/>
            <person name="Brannstrom I.O."/>
            <person name="Guillou S."/>
            <person name="Cros-Aarteil S."/>
            <person name="Calhoun S."/>
            <person name="Haridas S."/>
            <person name="Kuo A."/>
            <person name="Mondo S."/>
            <person name="Pangilinan J."/>
            <person name="Riley R."/>
            <person name="Labutti K."/>
            <person name="Andreopoulos B."/>
            <person name="Lipzen A."/>
            <person name="Chen C."/>
            <person name="Yanf M."/>
            <person name="Daum C."/>
            <person name="Ng V."/>
            <person name="Clum A."/>
            <person name="Steindorff A."/>
            <person name="Ohm R."/>
            <person name="Martin F."/>
            <person name="Silar P."/>
            <person name="Natvig D."/>
            <person name="Lalanne C."/>
            <person name="Gautier V."/>
            <person name="Ament-Velasquez S.L."/>
            <person name="Kruys A."/>
            <person name="Hutchinson M.I."/>
            <person name="Powell A.J."/>
            <person name="Barry K."/>
            <person name="Miller A.N."/>
            <person name="Grigoriev I.V."/>
            <person name="Debuchy R."/>
            <person name="Gladieux P."/>
            <person name="Thoren M.H."/>
            <person name="Johannesson H."/>
        </authorList>
    </citation>
    <scope>NUCLEOTIDE SEQUENCE</scope>
    <source>
        <strain evidence="2">PSN4</strain>
    </source>
</reference>